<dbReference type="InterPro" id="IPR001763">
    <property type="entry name" value="Rhodanese-like_dom"/>
</dbReference>
<keyword evidence="4" id="KW-0274">FAD</keyword>
<evidence type="ECO:0000313" key="9">
    <source>
        <dbReference type="Proteomes" id="UP000032266"/>
    </source>
</evidence>
<evidence type="ECO:0000313" key="8">
    <source>
        <dbReference type="EMBL" id="AJQ92387.1"/>
    </source>
</evidence>
<dbReference type="PROSITE" id="PS50206">
    <property type="entry name" value="RHODANESE_3"/>
    <property type="match status" value="1"/>
</dbReference>
<feature type="domain" description="Rhodanese" evidence="7">
    <location>
        <begin position="465"/>
        <end position="549"/>
    </location>
</feature>
<keyword evidence="3" id="KW-0285">Flavoprotein</keyword>
<dbReference type="OrthoDB" id="9800607at2"/>
<proteinExistence type="inferred from homology"/>
<evidence type="ECO:0000256" key="1">
    <source>
        <dbReference type="ARBA" id="ARBA00001974"/>
    </source>
</evidence>
<dbReference type="PRINTS" id="PR00411">
    <property type="entry name" value="PNDRDTASEI"/>
</dbReference>
<dbReference type="InterPro" id="IPR050260">
    <property type="entry name" value="FAD-bd_OxRdtase"/>
</dbReference>
<reference evidence="8 9" key="1">
    <citation type="submission" date="2014-01" db="EMBL/GenBank/DDBJ databases">
        <title>Full genme sequencing of cellulolytic bacterium Gynuella sunshinyii YC6258T gen. nov., sp. nov.</title>
        <authorList>
            <person name="Khan H."/>
            <person name="Chung E.J."/>
            <person name="Chung Y.R."/>
        </authorList>
    </citation>
    <scope>NUCLEOTIDE SEQUENCE [LARGE SCALE GENOMIC DNA]</scope>
    <source>
        <strain evidence="8 9">YC6258</strain>
    </source>
</reference>
<comment type="cofactor">
    <cofactor evidence="1">
        <name>FAD</name>
        <dbReference type="ChEBI" id="CHEBI:57692"/>
    </cofactor>
</comment>
<dbReference type="InterPro" id="IPR004099">
    <property type="entry name" value="Pyr_nucl-diS_OxRdtase_dimer"/>
</dbReference>
<keyword evidence="9" id="KW-1185">Reference proteome</keyword>
<name>A0A0C5VCZ8_9GAMM</name>
<dbReference type="PANTHER" id="PTHR43429:SF1">
    <property type="entry name" value="NAD(P)H SULFUR OXIDOREDUCTASE (COA-DEPENDENT)"/>
    <property type="match status" value="1"/>
</dbReference>
<evidence type="ECO:0000256" key="4">
    <source>
        <dbReference type="ARBA" id="ARBA00022827"/>
    </source>
</evidence>
<dbReference type="PANTHER" id="PTHR43429">
    <property type="entry name" value="PYRIDINE NUCLEOTIDE-DISULFIDE OXIDOREDUCTASE DOMAIN-CONTAINING"/>
    <property type="match status" value="1"/>
</dbReference>
<organism evidence="8 9">
    <name type="scientific">Gynuella sunshinyii YC6258</name>
    <dbReference type="NCBI Taxonomy" id="1445510"/>
    <lineage>
        <taxon>Bacteria</taxon>
        <taxon>Pseudomonadati</taxon>
        <taxon>Pseudomonadota</taxon>
        <taxon>Gammaproteobacteria</taxon>
        <taxon>Oceanospirillales</taxon>
        <taxon>Saccharospirillaceae</taxon>
        <taxon>Gynuella</taxon>
    </lineage>
</organism>
<dbReference type="InterPro" id="IPR023753">
    <property type="entry name" value="FAD/NAD-binding_dom"/>
</dbReference>
<comment type="similarity">
    <text evidence="2">Belongs to the class-III pyridine nucleotide-disulfide oxidoreductase family.</text>
</comment>
<dbReference type="EC" id="1.8.1.14" evidence="8"/>
<dbReference type="Gene3D" id="3.40.250.10">
    <property type="entry name" value="Rhodanese-like domain"/>
    <property type="match status" value="1"/>
</dbReference>
<evidence type="ECO:0000256" key="3">
    <source>
        <dbReference type="ARBA" id="ARBA00022630"/>
    </source>
</evidence>
<protein>
    <submittedName>
        <fullName evidence="8">Putative NAD(FAD)-dependent dehydrogenase</fullName>
        <ecNumber evidence="8">1.8.1.14</ecNumber>
    </submittedName>
</protein>
<dbReference type="Pfam" id="PF02852">
    <property type="entry name" value="Pyr_redox_dim"/>
    <property type="match status" value="1"/>
</dbReference>
<dbReference type="InterPro" id="IPR036188">
    <property type="entry name" value="FAD/NAD-bd_sf"/>
</dbReference>
<dbReference type="AlphaFoldDB" id="A0A0C5VCZ8"/>
<dbReference type="SUPFAM" id="SSF51905">
    <property type="entry name" value="FAD/NAD(P)-binding domain"/>
    <property type="match status" value="1"/>
</dbReference>
<dbReference type="EMBL" id="CP007142">
    <property type="protein sequence ID" value="AJQ92387.1"/>
    <property type="molecule type" value="Genomic_DNA"/>
</dbReference>
<evidence type="ECO:0000256" key="5">
    <source>
        <dbReference type="ARBA" id="ARBA00023002"/>
    </source>
</evidence>
<dbReference type="SMART" id="SM00450">
    <property type="entry name" value="RHOD"/>
    <property type="match status" value="1"/>
</dbReference>
<dbReference type="Gene3D" id="3.50.50.60">
    <property type="entry name" value="FAD/NAD(P)-binding domain"/>
    <property type="match status" value="2"/>
</dbReference>
<dbReference type="Proteomes" id="UP000032266">
    <property type="component" value="Chromosome"/>
</dbReference>
<dbReference type="PRINTS" id="PR00368">
    <property type="entry name" value="FADPNR"/>
</dbReference>
<evidence type="ECO:0000256" key="2">
    <source>
        <dbReference type="ARBA" id="ARBA00009130"/>
    </source>
</evidence>
<gene>
    <name evidence="8" type="ORF">YC6258_00337</name>
</gene>
<evidence type="ECO:0000256" key="6">
    <source>
        <dbReference type="ARBA" id="ARBA00023284"/>
    </source>
</evidence>
<keyword evidence="6" id="KW-0676">Redox-active center</keyword>
<accession>A0A0C5VCZ8</accession>
<dbReference type="RefSeq" id="WP_044615465.1">
    <property type="nucleotide sequence ID" value="NZ_CP007142.1"/>
</dbReference>
<evidence type="ECO:0000259" key="7">
    <source>
        <dbReference type="PROSITE" id="PS50206"/>
    </source>
</evidence>
<dbReference type="Pfam" id="PF00581">
    <property type="entry name" value="Rhodanese"/>
    <property type="match status" value="1"/>
</dbReference>
<dbReference type="SUPFAM" id="SSF55424">
    <property type="entry name" value="FAD/NAD-linked reductases, dimerisation (C-terminal) domain"/>
    <property type="match status" value="1"/>
</dbReference>
<dbReference type="InterPro" id="IPR016156">
    <property type="entry name" value="FAD/NAD-linked_Rdtase_dimer_sf"/>
</dbReference>
<dbReference type="KEGG" id="gsn:YC6258_00337"/>
<dbReference type="InterPro" id="IPR036873">
    <property type="entry name" value="Rhodanese-like_dom_sf"/>
</dbReference>
<dbReference type="GO" id="GO:0050451">
    <property type="term" value="F:CoA-disulfide reductase (NADPH) activity"/>
    <property type="evidence" value="ECO:0007669"/>
    <property type="project" value="UniProtKB-EC"/>
</dbReference>
<dbReference type="SUPFAM" id="SSF52821">
    <property type="entry name" value="Rhodanese/Cell cycle control phosphatase"/>
    <property type="match status" value="1"/>
</dbReference>
<keyword evidence="5 8" id="KW-0560">Oxidoreductase</keyword>
<dbReference type="HOGENOM" id="CLU_003291_1_2_6"/>
<dbReference type="STRING" id="1445510.YC6258_00337"/>
<sequence length="552" mass="60183">MARKLIIIGGVAGGASAAARARRLSEDAEIIIFERDRFISFANCGLPYHIGGEIKEREALLVQTPESMNARFNLDIRIQTEILAIDPVNKSVLARELNSGREYHESYDDLILSPGARPFVPPIPGIPNDKTFTLRNIPDMDRIIRTIQTDAPKSAIVIGGGFIGVEMAEALVQQNIETSLIELSNQIMAPVDPEMAVPLHEELRRHGVRLMLGQSVESIDTQDNGLHLTLQNGNTLTTDMLILAIGVKPDTTLAGSAGLQIGPRGGILVNDRMETPVPHIYAVGDAIEVKDFISQEPALVPLAGPANRQGRIAADNIFGRQSLYGNTQGTAICKVFNYAVAATGSNEKALRRRGARYEKIYVHGADHASYYPGAKNITFKLLFDPESGRILGAQAVGEKGVDKRIDIMATMIRAGMTVFDMEEAELCYAPPFGSAKDVINQAGFVASNVIRGDHLICQPGELTNGAEDMLILDVRNADEVSACGEIEHAVNIPLPALRRSLDQLPKDRTILVYCAVGLRGYVAYRMLSQHGFKVKNLTGGYRSYQMFKNIGR</sequence>
<dbReference type="Pfam" id="PF07992">
    <property type="entry name" value="Pyr_redox_2"/>
    <property type="match status" value="1"/>
</dbReference>